<sequence>MGSAAHFLLEQQSSLLGMAMSALSFMFLPITTVPCTFTRSTAGDRWESHTRILCWDVRRRRMCWT</sequence>
<evidence type="ECO:0000313" key="2">
    <source>
        <dbReference type="EMBL" id="QHO68864.1"/>
    </source>
</evidence>
<keyword evidence="3" id="KW-1185">Reference proteome</keyword>
<dbReference type="Proteomes" id="UP000464507">
    <property type="component" value="Chromosome"/>
</dbReference>
<dbReference type="EMBL" id="CP017146">
    <property type="protein sequence ID" value="QHO68864.1"/>
    <property type="molecule type" value="Genomic_DNA"/>
</dbReference>
<accession>A0A7L5AHK1</accession>
<keyword evidence="1" id="KW-0812">Transmembrane</keyword>
<keyword evidence="1" id="KW-1133">Transmembrane helix</keyword>
<reference evidence="2 3" key="1">
    <citation type="submission" date="2016-09" db="EMBL/GenBank/DDBJ databases">
        <title>Complete genome sequence of microbes from the polar regions.</title>
        <authorList>
            <person name="Liao L."/>
            <person name="Chen B."/>
        </authorList>
    </citation>
    <scope>NUCLEOTIDE SEQUENCE [LARGE SCALE GENOMIC DNA]</scope>
    <source>
        <strain evidence="2 3">ZS314</strain>
    </source>
</reference>
<evidence type="ECO:0000313" key="3">
    <source>
        <dbReference type="Proteomes" id="UP000464507"/>
    </source>
</evidence>
<gene>
    <name evidence="2" type="ORF">BHD05_03625</name>
</gene>
<organism evidence="2 3">
    <name type="scientific">Marisediminicola antarctica</name>
    <dbReference type="NCBI Taxonomy" id="674079"/>
    <lineage>
        <taxon>Bacteria</taxon>
        <taxon>Bacillati</taxon>
        <taxon>Actinomycetota</taxon>
        <taxon>Actinomycetes</taxon>
        <taxon>Micrococcales</taxon>
        <taxon>Microbacteriaceae</taxon>
        <taxon>Marisediminicola</taxon>
    </lineage>
</organism>
<dbReference type="AlphaFoldDB" id="A0A7L5AHK1"/>
<name>A0A7L5AHK1_9MICO</name>
<proteinExistence type="predicted"/>
<feature type="transmembrane region" description="Helical" evidence="1">
    <location>
        <begin position="15"/>
        <end position="37"/>
    </location>
</feature>
<protein>
    <submittedName>
        <fullName evidence="2">Uncharacterized protein</fullName>
    </submittedName>
</protein>
<evidence type="ECO:0000256" key="1">
    <source>
        <dbReference type="SAM" id="Phobius"/>
    </source>
</evidence>
<dbReference type="KEGG" id="mant:BHD05_03625"/>
<keyword evidence="1" id="KW-0472">Membrane</keyword>